<sequence length="83" mass="9999">MTQNWFRLYVQRIDASRNMARYYTMSIEPDLFRGSALVRRWCRIGTRGQARIHPFENDGQAISRFPFLTRHKRARGYRPLSYS</sequence>
<proteinExistence type="predicted"/>
<dbReference type="InterPro" id="IPR008893">
    <property type="entry name" value="WGR_domain"/>
</dbReference>
<dbReference type="RefSeq" id="WP_269285328.1">
    <property type="nucleotide sequence ID" value="NZ_JAPVOI010000005.1"/>
</dbReference>
<dbReference type="InterPro" id="IPR049809">
    <property type="entry name" value="YehF/YfeS-like_WGR"/>
</dbReference>
<dbReference type="EMBL" id="JAPVOI010000005">
    <property type="protein sequence ID" value="MCZ4093546.1"/>
    <property type="molecule type" value="Genomic_DNA"/>
</dbReference>
<dbReference type="Pfam" id="PF05406">
    <property type="entry name" value="WGR"/>
    <property type="match status" value="1"/>
</dbReference>
<organism evidence="2 3">
    <name type="scientific">Sinorhizobium psoraleae</name>
    <dbReference type="NCBI Taxonomy" id="520838"/>
    <lineage>
        <taxon>Bacteria</taxon>
        <taxon>Pseudomonadati</taxon>
        <taxon>Pseudomonadota</taxon>
        <taxon>Alphaproteobacteria</taxon>
        <taxon>Hyphomicrobiales</taxon>
        <taxon>Rhizobiaceae</taxon>
        <taxon>Sinorhizobium/Ensifer group</taxon>
        <taxon>Sinorhizobium</taxon>
    </lineage>
</organism>
<dbReference type="Gene3D" id="2.20.140.10">
    <property type="entry name" value="WGR domain"/>
    <property type="match status" value="1"/>
</dbReference>
<name>A0ABT4KNK5_9HYPH</name>
<evidence type="ECO:0000313" key="2">
    <source>
        <dbReference type="EMBL" id="MCZ4093546.1"/>
    </source>
</evidence>
<reference evidence="2" key="1">
    <citation type="submission" date="2022-10" db="EMBL/GenBank/DDBJ databases">
        <title>Whole genome sequencing of three plant growth promoting bacteria isolated from Vachellia tortilis subsp. raddiana in Morocco.</title>
        <authorList>
            <person name="Hnini M."/>
            <person name="Zouagui R."/>
            <person name="Zouagui H."/>
            <person name="Chemao Elfihri M.-W."/>
            <person name="Ibrahimi A."/>
            <person name="Sbabou L."/>
            <person name="Aurag J."/>
        </authorList>
    </citation>
    <scope>NUCLEOTIDE SEQUENCE</scope>
    <source>
        <strain evidence="2">LMR678</strain>
    </source>
</reference>
<comment type="caution">
    <text evidence="2">The sequence shown here is derived from an EMBL/GenBank/DDBJ whole genome shotgun (WGS) entry which is preliminary data.</text>
</comment>
<dbReference type="CDD" id="cd07996">
    <property type="entry name" value="WGR_MMR_like"/>
    <property type="match status" value="1"/>
</dbReference>
<keyword evidence="3" id="KW-1185">Reference proteome</keyword>
<dbReference type="PROSITE" id="PS51977">
    <property type="entry name" value="WGR"/>
    <property type="match status" value="1"/>
</dbReference>
<accession>A0ABT4KNK5</accession>
<dbReference type="SMART" id="SM00773">
    <property type="entry name" value="WGR"/>
    <property type="match status" value="1"/>
</dbReference>
<feature type="domain" description="WGR" evidence="1">
    <location>
        <begin position="1"/>
        <end position="83"/>
    </location>
</feature>
<evidence type="ECO:0000259" key="1">
    <source>
        <dbReference type="PROSITE" id="PS51977"/>
    </source>
</evidence>
<evidence type="ECO:0000313" key="3">
    <source>
        <dbReference type="Proteomes" id="UP001079430"/>
    </source>
</evidence>
<protein>
    <submittedName>
        <fullName evidence="2">WGR domain-containing protein</fullName>
    </submittedName>
</protein>
<dbReference type="Proteomes" id="UP001079430">
    <property type="component" value="Unassembled WGS sequence"/>
</dbReference>
<dbReference type="InterPro" id="IPR036930">
    <property type="entry name" value="WGR_dom_sf"/>
</dbReference>
<dbReference type="SUPFAM" id="SSF142921">
    <property type="entry name" value="WGR domain-like"/>
    <property type="match status" value="1"/>
</dbReference>
<gene>
    <name evidence="2" type="ORF">O3W52_27380</name>
</gene>